<evidence type="ECO:0000313" key="3">
    <source>
        <dbReference type="Proteomes" id="UP001151760"/>
    </source>
</evidence>
<dbReference type="Proteomes" id="UP001151760">
    <property type="component" value="Unassembled WGS sequence"/>
</dbReference>
<evidence type="ECO:0000256" key="1">
    <source>
        <dbReference type="SAM" id="MobiDB-lite"/>
    </source>
</evidence>
<reference evidence="2" key="2">
    <citation type="submission" date="2022-01" db="EMBL/GenBank/DDBJ databases">
        <authorList>
            <person name="Yamashiro T."/>
            <person name="Shiraishi A."/>
            <person name="Satake H."/>
            <person name="Nakayama K."/>
        </authorList>
    </citation>
    <scope>NUCLEOTIDE SEQUENCE</scope>
</reference>
<dbReference type="EMBL" id="BQNB010009012">
    <property type="protein sequence ID" value="GJS57530.1"/>
    <property type="molecule type" value="Genomic_DNA"/>
</dbReference>
<accession>A0ABQ4WXM3</accession>
<sequence length="101" mass="11132">MPSLPARAVGGPNDGPRPGGPFTTPKQRPEIFRADEQEILNEIKVHNWSSISNGMKMSFGVTGELKAFLRNVSKSTLRKGTKIEVKLIAHLLKVRECAEGY</sequence>
<gene>
    <name evidence="2" type="ORF">Tco_0652314</name>
</gene>
<proteinExistence type="predicted"/>
<reference evidence="2" key="1">
    <citation type="journal article" date="2022" name="Int. J. Mol. Sci.">
        <title>Draft Genome of Tanacetum Coccineum: Genomic Comparison of Closely Related Tanacetum-Family Plants.</title>
        <authorList>
            <person name="Yamashiro T."/>
            <person name="Shiraishi A."/>
            <person name="Nakayama K."/>
            <person name="Satake H."/>
        </authorList>
    </citation>
    <scope>NUCLEOTIDE SEQUENCE</scope>
</reference>
<protein>
    <submittedName>
        <fullName evidence="2">Uncharacterized protein</fullName>
    </submittedName>
</protein>
<organism evidence="2 3">
    <name type="scientific">Tanacetum coccineum</name>
    <dbReference type="NCBI Taxonomy" id="301880"/>
    <lineage>
        <taxon>Eukaryota</taxon>
        <taxon>Viridiplantae</taxon>
        <taxon>Streptophyta</taxon>
        <taxon>Embryophyta</taxon>
        <taxon>Tracheophyta</taxon>
        <taxon>Spermatophyta</taxon>
        <taxon>Magnoliopsida</taxon>
        <taxon>eudicotyledons</taxon>
        <taxon>Gunneridae</taxon>
        <taxon>Pentapetalae</taxon>
        <taxon>asterids</taxon>
        <taxon>campanulids</taxon>
        <taxon>Asterales</taxon>
        <taxon>Asteraceae</taxon>
        <taxon>Asteroideae</taxon>
        <taxon>Anthemideae</taxon>
        <taxon>Anthemidinae</taxon>
        <taxon>Tanacetum</taxon>
    </lineage>
</organism>
<comment type="caution">
    <text evidence="2">The sequence shown here is derived from an EMBL/GenBank/DDBJ whole genome shotgun (WGS) entry which is preliminary data.</text>
</comment>
<name>A0ABQ4WXM3_9ASTR</name>
<feature type="region of interest" description="Disordered" evidence="1">
    <location>
        <begin position="1"/>
        <end position="28"/>
    </location>
</feature>
<keyword evidence="3" id="KW-1185">Reference proteome</keyword>
<evidence type="ECO:0000313" key="2">
    <source>
        <dbReference type="EMBL" id="GJS57530.1"/>
    </source>
</evidence>